<evidence type="ECO:0000313" key="1">
    <source>
        <dbReference type="EMBL" id="QPH52603.1"/>
    </source>
</evidence>
<evidence type="ECO:0000313" key="2">
    <source>
        <dbReference type="Proteomes" id="UP000594800"/>
    </source>
</evidence>
<protein>
    <submittedName>
        <fullName evidence="1">Uncharacterized protein</fullName>
    </submittedName>
</protein>
<reference evidence="1 2" key="1">
    <citation type="submission" date="2020-11" db="EMBL/GenBank/DDBJ databases">
        <title>Description of Pontivivens ytuae sp. nov. isolated from deep sea sediment of Mariana Trench.</title>
        <authorList>
            <person name="Wang Z."/>
            <person name="Sun Q.-L."/>
            <person name="Xu X.-D."/>
            <person name="Tang Y.-Z."/>
            <person name="Zhang J."/>
        </authorList>
    </citation>
    <scope>NUCLEOTIDE SEQUENCE [LARGE SCALE GENOMIC DNA]</scope>
    <source>
        <strain evidence="1 2">MT2928</strain>
    </source>
</reference>
<accession>A0A7S9LP09</accession>
<dbReference type="EMBL" id="CP064942">
    <property type="protein sequence ID" value="QPH52603.1"/>
    <property type="molecule type" value="Genomic_DNA"/>
</dbReference>
<dbReference type="AlphaFoldDB" id="A0A7S9LP09"/>
<gene>
    <name evidence="1" type="ORF">I0K15_12340</name>
</gene>
<dbReference type="Proteomes" id="UP000594800">
    <property type="component" value="Chromosome"/>
</dbReference>
<sequence length="652" mass="72299">MVEEVSAKRKVRFLTAVWGERYVREFASLSLPSFLAPGNLPALVREVDLEVVIMTTQSSSEAFDREPAVRRLRETAPCRFIFIDDLVTNGLYGVTLTLAYARGIMDAGAAQTDTWFVFMNSDFVLADGSLRSLLPHLGVEPGAIMSASLRAKAERVVPLLDSYRCQGETILSLSSREGVRLALEHPHRTVVAKTLSQSAITSSTHNQLYWRVDDQTLLARNHLIFMLAIRPEVPLAPISSYCDYGFTPAMVPSGRIDVIDDSDTFFMLELQPSQQEAEMVSWGKADTSRIVKQLESWTTREHRLCARCDVVFHSGEVPTGLDDVRTEAKAFVDALHARMRDPLPAEHHAQWVLGVEAWRDLMERSTWQGRKNHIEPEELGAMPVAGTADKIKGGRFPTLVRYLTRFVRSQIYRVLRTGPPYPLWHLGYQARRLFRIWRESSVDPNGANTCVMWSRSDVLDGNIRSWASAVAASSGAKMFYIDELAADLLEKTFHEILVITNISGSDYIFSQAEHLLKALVNGGRLSIFIEHSQLGMSQADLARRVLDYLLDDAGDLLKYGEVETHFVGSDLLSSMSRVQKVAARTVFVDGSSSLLKSLLGIVTGAAATLFILGANLLQPATGTAQRAGASAMLVNIRTPARTSVRLDKSKAA</sequence>
<dbReference type="RefSeq" id="WP_196101814.1">
    <property type="nucleotide sequence ID" value="NZ_CP064942.1"/>
</dbReference>
<proteinExistence type="predicted"/>
<name>A0A7S9LP09_9RHOB</name>
<organism evidence="1 2">
    <name type="scientific">Pontivivens ytuae</name>
    <dbReference type="NCBI Taxonomy" id="2789856"/>
    <lineage>
        <taxon>Bacteria</taxon>
        <taxon>Pseudomonadati</taxon>
        <taxon>Pseudomonadota</taxon>
        <taxon>Alphaproteobacteria</taxon>
        <taxon>Rhodobacterales</taxon>
        <taxon>Paracoccaceae</taxon>
        <taxon>Pontivivens</taxon>
    </lineage>
</organism>
<dbReference type="KEGG" id="poz:I0K15_12340"/>
<keyword evidence="2" id="KW-1185">Reference proteome</keyword>